<comment type="caution">
    <text evidence="2">The sequence shown here is derived from an EMBL/GenBank/DDBJ whole genome shotgun (WGS) entry which is preliminary data.</text>
</comment>
<protein>
    <submittedName>
        <fullName evidence="2">Pilus assembly protein PilM</fullName>
    </submittedName>
</protein>
<keyword evidence="3" id="KW-1185">Reference proteome</keyword>
<dbReference type="InterPro" id="IPR005883">
    <property type="entry name" value="PilM"/>
</dbReference>
<dbReference type="CDD" id="cd24049">
    <property type="entry name" value="ASKHA_NBD_PilM"/>
    <property type="match status" value="1"/>
</dbReference>
<accession>A0ABT2T093</accession>
<organism evidence="2 3">
    <name type="scientific">Suilimivivens aceti</name>
    <dbReference type="NCBI Taxonomy" id="2981774"/>
    <lineage>
        <taxon>Bacteria</taxon>
        <taxon>Bacillati</taxon>
        <taxon>Bacillota</taxon>
        <taxon>Clostridia</taxon>
        <taxon>Lachnospirales</taxon>
        <taxon>Lachnospiraceae</taxon>
        <taxon>Suilimivivens</taxon>
    </lineage>
</organism>
<dbReference type="Gene3D" id="3.30.1490.300">
    <property type="match status" value="1"/>
</dbReference>
<evidence type="ECO:0000256" key="1">
    <source>
        <dbReference type="SAM" id="Phobius"/>
    </source>
</evidence>
<dbReference type="EMBL" id="JAOQKJ010000003">
    <property type="protein sequence ID" value="MCU6743669.1"/>
    <property type="molecule type" value="Genomic_DNA"/>
</dbReference>
<evidence type="ECO:0000313" key="3">
    <source>
        <dbReference type="Proteomes" id="UP001652432"/>
    </source>
</evidence>
<keyword evidence="1" id="KW-0812">Transmembrane</keyword>
<keyword evidence="1" id="KW-1133">Transmembrane helix</keyword>
<proteinExistence type="predicted"/>
<dbReference type="Pfam" id="PF05137">
    <property type="entry name" value="PilN"/>
    <property type="match status" value="1"/>
</dbReference>
<dbReference type="Pfam" id="PF11104">
    <property type="entry name" value="PilM_2"/>
    <property type="match status" value="1"/>
</dbReference>
<evidence type="ECO:0000313" key="2">
    <source>
        <dbReference type="EMBL" id="MCU6743669.1"/>
    </source>
</evidence>
<reference evidence="2 3" key="1">
    <citation type="journal article" date="2021" name="ISME Commun">
        <title>Automated analysis of genomic sequences facilitates high-throughput and comprehensive description of bacteria.</title>
        <authorList>
            <person name="Hitch T.C.A."/>
        </authorList>
    </citation>
    <scope>NUCLEOTIDE SEQUENCE [LARGE SCALE GENOMIC DNA]</scope>
    <source>
        <strain evidence="2 3">Sanger_18</strain>
    </source>
</reference>
<name>A0ABT2T093_9FIRM</name>
<dbReference type="RefSeq" id="WP_262573499.1">
    <property type="nucleotide sequence ID" value="NZ_JAOQKJ010000003.1"/>
</dbReference>
<sequence length="525" mass="59035">MGNILSVLIENSDMRICEIAKSGAAITVKNAFQVELPSGTVDDGVIVDVEAVAKVLYAALKNNNIKRGKIAFVITSRKIANKEVTLPYVKNEAKIEEMIKANIEDYFPMNNLEDYIIRHTVLETVESAEGKNNNILVTAVQKQMVEEYYRLASMLKMPVETVDYYNNSLYQLLRKQLTQGVVLAIQMDENATMVSIMRDKVQLFKRSIPYGKQTIIRNLAEFKSIDEEEAEAILSDPRKLGQELTPEEYSEVIRDFSSSVTRMAEFHTSRNPGTVIEQIRLMGTGINLIGFTEILGKELGLEVVTIKELNGVKIAKKNLHGLNYELLADYLPLLGSMMQSLNLKAGEEKKGTESYTVFYVILILSAVSVLSASGFFFYIYHVQKGVKANLEQEIANLSQVEETYSDYLDNQQKYELLKQYYDGTVNNSEQLYQLILDLEQVMPKSVGINTFTITNGEISMTCMASGKEAVADFVIELKKIPYVSDVRVENITDTYDEFSQVTSTFNLSFNISVINDEEAEGGSEE</sequence>
<gene>
    <name evidence="2" type="primary">pilM</name>
    <name evidence="2" type="ORF">OCV77_03985</name>
</gene>
<dbReference type="PANTHER" id="PTHR32432:SF3">
    <property type="entry name" value="ETHANOLAMINE UTILIZATION PROTEIN EUTJ"/>
    <property type="match status" value="1"/>
</dbReference>
<keyword evidence="1" id="KW-0472">Membrane</keyword>
<dbReference type="InterPro" id="IPR007813">
    <property type="entry name" value="PilN"/>
</dbReference>
<dbReference type="InterPro" id="IPR050696">
    <property type="entry name" value="FtsA/MreB"/>
</dbReference>
<dbReference type="Gene3D" id="3.30.420.40">
    <property type="match status" value="2"/>
</dbReference>
<dbReference type="Proteomes" id="UP001652432">
    <property type="component" value="Unassembled WGS sequence"/>
</dbReference>
<feature type="transmembrane region" description="Helical" evidence="1">
    <location>
        <begin position="357"/>
        <end position="380"/>
    </location>
</feature>
<dbReference type="PANTHER" id="PTHR32432">
    <property type="entry name" value="CELL DIVISION PROTEIN FTSA-RELATED"/>
    <property type="match status" value="1"/>
</dbReference>